<name>K1SQN1_9ZZZZ</name>
<proteinExistence type="predicted"/>
<organism evidence="1">
    <name type="scientific">human gut metagenome</name>
    <dbReference type="NCBI Taxonomy" id="408170"/>
    <lineage>
        <taxon>unclassified sequences</taxon>
        <taxon>metagenomes</taxon>
        <taxon>organismal metagenomes</taxon>
    </lineage>
</organism>
<reference evidence="1" key="1">
    <citation type="journal article" date="2013" name="Environ. Microbiol.">
        <title>Microbiota from the distal guts of lean and obese adolescents exhibit partial functional redundancy besides clear differences in community structure.</title>
        <authorList>
            <person name="Ferrer M."/>
            <person name="Ruiz A."/>
            <person name="Lanza F."/>
            <person name="Haange S.B."/>
            <person name="Oberbach A."/>
            <person name="Till H."/>
            <person name="Bargiela R."/>
            <person name="Campoy C."/>
            <person name="Segura M.T."/>
            <person name="Richter M."/>
            <person name="von Bergen M."/>
            <person name="Seifert J."/>
            <person name="Suarez A."/>
        </authorList>
    </citation>
    <scope>NUCLEOTIDE SEQUENCE</scope>
</reference>
<dbReference type="AlphaFoldDB" id="K1SQN1"/>
<protein>
    <submittedName>
        <fullName evidence="1">Uncharacterized protein</fullName>
    </submittedName>
</protein>
<accession>K1SQN1</accession>
<evidence type="ECO:0000313" key="1">
    <source>
        <dbReference type="EMBL" id="EKC63022.1"/>
    </source>
</evidence>
<dbReference type="EMBL" id="AJWZ01005277">
    <property type="protein sequence ID" value="EKC63022.1"/>
    <property type="molecule type" value="Genomic_DNA"/>
</dbReference>
<comment type="caution">
    <text evidence="1">The sequence shown here is derived from an EMBL/GenBank/DDBJ whole genome shotgun (WGS) entry which is preliminary data.</text>
</comment>
<sequence>CMLEAYQLVNPKKNCSPTIFYGAWYEDDDESVADFLMKLFEENSASLDVSPYVSPEFILDNILPRMVYKDNLSEIQKQNLAYTEYLDLIVLFYLPVEIDALKQNKDPNGQFSIQVSQSVLERAGLSLSEAYEHAVENVKKKTEIIPMWKMLEDTGYPIDLRELNIQLLVVTIDSMYYGAGTLVNSEVLREVSEKIGGDYVVLPSSIHEWIAHPYHEDKLPMYKAMVEEVNRTEVSLEERLSYSIYHYDAARGSLEVVSV</sequence>
<feature type="non-terminal residue" evidence="1">
    <location>
        <position position="1"/>
    </location>
</feature>
<gene>
    <name evidence="1" type="ORF">OBE_07677</name>
</gene>
<dbReference type="Pfam" id="PF18941">
    <property type="entry name" value="DUF5688"/>
    <property type="match status" value="1"/>
</dbReference>
<dbReference type="InterPro" id="IPR043743">
    <property type="entry name" value="DUF5688"/>
</dbReference>